<dbReference type="AlphaFoldDB" id="A0A1C4A522"/>
<gene>
    <name evidence="1" type="ORF">GA0061081_102243</name>
</gene>
<organism evidence="1 2">
    <name type="scientific">Gilliamella bombicola</name>
    <dbReference type="NCBI Taxonomy" id="1798182"/>
    <lineage>
        <taxon>Bacteria</taxon>
        <taxon>Pseudomonadati</taxon>
        <taxon>Pseudomonadota</taxon>
        <taxon>Gammaproteobacteria</taxon>
        <taxon>Orbales</taxon>
        <taxon>Orbaceae</taxon>
        <taxon>Gilliamella</taxon>
    </lineage>
</organism>
<dbReference type="OrthoDB" id="7065859at2"/>
<keyword evidence="2" id="KW-1185">Reference proteome</keyword>
<sequence length="96" mass="11278">MITDEEWKNLKSGDVIWYADQHALKPQNLIIAKITENSVYCDKKKIDKKSYLLHSNLNNATQAVNFRLKVHIEKIQHQIDENLKQLEQENGDTHSY</sequence>
<proteinExistence type="predicted"/>
<dbReference type="Proteomes" id="UP000199670">
    <property type="component" value="Unassembled WGS sequence"/>
</dbReference>
<protein>
    <submittedName>
        <fullName evidence="1">Uncharacterized protein</fullName>
    </submittedName>
</protein>
<evidence type="ECO:0000313" key="2">
    <source>
        <dbReference type="Proteomes" id="UP000199670"/>
    </source>
</evidence>
<dbReference type="RefSeq" id="WP_091347013.1">
    <property type="nucleotide sequence ID" value="NZ_FMAQ01000002.1"/>
</dbReference>
<evidence type="ECO:0000313" key="1">
    <source>
        <dbReference type="EMBL" id="SCB89759.1"/>
    </source>
</evidence>
<dbReference type="STRING" id="1798182.GA0061081_102243"/>
<accession>A0A1C4A522</accession>
<reference evidence="2" key="1">
    <citation type="submission" date="2016-08" db="EMBL/GenBank/DDBJ databases">
        <authorList>
            <person name="Varghese N."/>
            <person name="Submissions Spin"/>
        </authorList>
    </citation>
    <scope>NUCLEOTIDE SEQUENCE [LARGE SCALE GENOMIC DNA]</scope>
    <source>
        <strain evidence="2">R-53248</strain>
    </source>
</reference>
<dbReference type="EMBL" id="FMAQ01000002">
    <property type="protein sequence ID" value="SCB89759.1"/>
    <property type="molecule type" value="Genomic_DNA"/>
</dbReference>
<name>A0A1C4A522_9GAMM</name>